<evidence type="ECO:0000256" key="3">
    <source>
        <dbReference type="ARBA" id="ARBA00023163"/>
    </source>
</evidence>
<dbReference type="Gene3D" id="1.10.10.60">
    <property type="entry name" value="Homeodomain-like"/>
    <property type="match status" value="1"/>
</dbReference>
<dbReference type="GO" id="GO:0000976">
    <property type="term" value="F:transcription cis-regulatory region binding"/>
    <property type="evidence" value="ECO:0007669"/>
    <property type="project" value="TreeGrafter"/>
</dbReference>
<keyword evidence="3" id="KW-0804">Transcription</keyword>
<dbReference type="SMART" id="SM00342">
    <property type="entry name" value="HTH_ARAC"/>
    <property type="match status" value="1"/>
</dbReference>
<organism evidence="5 6">
    <name type="scientific">Thauera humireducens</name>
    <dbReference type="NCBI Taxonomy" id="1134435"/>
    <lineage>
        <taxon>Bacteria</taxon>
        <taxon>Pseudomonadati</taxon>
        <taxon>Pseudomonadota</taxon>
        <taxon>Betaproteobacteria</taxon>
        <taxon>Rhodocyclales</taxon>
        <taxon>Zoogloeaceae</taxon>
        <taxon>Thauera</taxon>
    </lineage>
</organism>
<dbReference type="PROSITE" id="PS00041">
    <property type="entry name" value="HTH_ARAC_FAMILY_1"/>
    <property type="match status" value="1"/>
</dbReference>
<dbReference type="Pfam" id="PF12833">
    <property type="entry name" value="HTH_18"/>
    <property type="match status" value="1"/>
</dbReference>
<protein>
    <recommendedName>
        <fullName evidence="4">HTH araC/xylS-type domain-containing protein</fullName>
    </recommendedName>
</protein>
<keyword evidence="2" id="KW-0238">DNA-binding</keyword>
<dbReference type="InterPro" id="IPR032687">
    <property type="entry name" value="AraC-type_N"/>
</dbReference>
<dbReference type="InterPro" id="IPR020449">
    <property type="entry name" value="Tscrpt_reg_AraC-type_HTH"/>
</dbReference>
<reference evidence="6" key="1">
    <citation type="submission" date="2016-03" db="EMBL/GenBank/DDBJ databases">
        <authorList>
            <person name="Ma C."/>
            <person name="Zhou S."/>
            <person name="Yang G."/>
        </authorList>
    </citation>
    <scope>NUCLEOTIDE SEQUENCE [LARGE SCALE GENOMIC DNA]</scope>
    <source>
        <strain evidence="6">SgZ-1</strain>
    </source>
</reference>
<evidence type="ECO:0000256" key="1">
    <source>
        <dbReference type="ARBA" id="ARBA00023015"/>
    </source>
</evidence>
<dbReference type="Pfam" id="PF12625">
    <property type="entry name" value="Arabinose_bd"/>
    <property type="match status" value="1"/>
</dbReference>
<dbReference type="InterPro" id="IPR018062">
    <property type="entry name" value="HTH_AraC-typ_CS"/>
</dbReference>
<evidence type="ECO:0000256" key="2">
    <source>
        <dbReference type="ARBA" id="ARBA00023125"/>
    </source>
</evidence>
<feature type="domain" description="HTH araC/xylS-type" evidence="4">
    <location>
        <begin position="232"/>
        <end position="333"/>
    </location>
</feature>
<keyword evidence="1" id="KW-0805">Transcription regulation</keyword>
<keyword evidence="6" id="KW-1185">Reference proteome</keyword>
<dbReference type="GO" id="GO:0003700">
    <property type="term" value="F:DNA-binding transcription factor activity"/>
    <property type="evidence" value="ECO:0007669"/>
    <property type="project" value="InterPro"/>
</dbReference>
<dbReference type="PROSITE" id="PS01124">
    <property type="entry name" value="HTH_ARAC_FAMILY_2"/>
    <property type="match status" value="1"/>
</dbReference>
<dbReference type="SUPFAM" id="SSF46689">
    <property type="entry name" value="Homeodomain-like"/>
    <property type="match status" value="1"/>
</dbReference>
<dbReference type="InterPro" id="IPR018060">
    <property type="entry name" value="HTH_AraC"/>
</dbReference>
<dbReference type="GO" id="GO:0005829">
    <property type="term" value="C:cytosol"/>
    <property type="evidence" value="ECO:0007669"/>
    <property type="project" value="TreeGrafter"/>
</dbReference>
<name>A0A127K5H5_9RHOO</name>
<dbReference type="PRINTS" id="PR00032">
    <property type="entry name" value="HTHARAC"/>
</dbReference>
<sequence>MISMSYLAWICEFMKSYGVGRQRLLLGTGLEDSDPADLAGEMTEAQHLLLIRNAMQLSGDPGLGLAMGFNRHISTLQSYGFAIMCCETYGEAIRVGCEYQGMLGRFSGRFVQLSMRQEGGEAVMDIEIRPGLGEMTIFAVEEMLGSIVASTRWVTGRALPLREIRCAYPLPAYQEAYAKYFSCPVRFNAPHTQVRFDAAFLHTRLPMANASAARVHLEHCKRRAGEADSIQDGLVARVRTQIVGAVVTGLGLEECANSLAISPRTLRRKLQQRGLTYQALVNEVRLGLACSYLEKTDLPVEVIAERVGFKEPTSFSRAFRRSFDCSPRSFRQNR</sequence>
<proteinExistence type="predicted"/>
<evidence type="ECO:0000313" key="5">
    <source>
        <dbReference type="EMBL" id="AMO36904.1"/>
    </source>
</evidence>
<dbReference type="EMBL" id="CP014646">
    <property type="protein sequence ID" value="AMO36904.1"/>
    <property type="molecule type" value="Genomic_DNA"/>
</dbReference>
<gene>
    <name evidence="5" type="ORF">AC731_008090</name>
</gene>
<accession>A0A127K5H5</accession>
<dbReference type="PANTHER" id="PTHR47894:SF1">
    <property type="entry name" value="HTH-TYPE TRANSCRIPTIONAL REGULATOR VQSM"/>
    <property type="match status" value="1"/>
</dbReference>
<dbReference type="AlphaFoldDB" id="A0A127K5H5"/>
<dbReference type="PANTHER" id="PTHR47894">
    <property type="entry name" value="HTH-TYPE TRANSCRIPTIONAL REGULATOR GADX"/>
    <property type="match status" value="1"/>
</dbReference>
<dbReference type="KEGG" id="thu:AC731_008090"/>
<dbReference type="InterPro" id="IPR009057">
    <property type="entry name" value="Homeodomain-like_sf"/>
</dbReference>
<evidence type="ECO:0000259" key="4">
    <source>
        <dbReference type="PROSITE" id="PS01124"/>
    </source>
</evidence>
<dbReference type="Proteomes" id="UP000036902">
    <property type="component" value="Chromosome"/>
</dbReference>
<evidence type="ECO:0000313" key="6">
    <source>
        <dbReference type="Proteomes" id="UP000036902"/>
    </source>
</evidence>
<dbReference type="STRING" id="1134435.AC731_008090"/>